<dbReference type="GO" id="GO:0019825">
    <property type="term" value="F:oxygen binding"/>
    <property type="evidence" value="ECO:0007669"/>
    <property type="project" value="InterPro"/>
</dbReference>
<comment type="cofactor">
    <cofactor evidence="8">
        <name>heme</name>
        <dbReference type="ChEBI" id="CHEBI:30413"/>
    </cofactor>
    <text evidence="8">Binds 1 heme group per subunit.</text>
</comment>
<dbReference type="AlphaFoldDB" id="A0A1X9NB31"/>
<dbReference type="GO" id="GO:0046872">
    <property type="term" value="F:metal ion binding"/>
    <property type="evidence" value="ECO:0007669"/>
    <property type="project" value="UniProtKB-UniRule"/>
</dbReference>
<keyword evidence="6 7" id="KW-0408">Iron</keyword>
<gene>
    <name evidence="9" type="ORF">BST96_05620</name>
</gene>
<organism evidence="9 10">
    <name type="scientific">Oceanicoccus sagamiensis</name>
    <dbReference type="NCBI Taxonomy" id="716816"/>
    <lineage>
        <taxon>Bacteria</taxon>
        <taxon>Pseudomonadati</taxon>
        <taxon>Pseudomonadota</taxon>
        <taxon>Gammaproteobacteria</taxon>
        <taxon>Cellvibrionales</taxon>
        <taxon>Spongiibacteraceae</taxon>
        <taxon>Oceanicoccus</taxon>
    </lineage>
</organism>
<dbReference type="RefSeq" id="WP_085757756.1">
    <property type="nucleotide sequence ID" value="NZ_CP019343.1"/>
</dbReference>
<dbReference type="InterPro" id="IPR019795">
    <property type="entry name" value="Globin_bac-like_CS"/>
</dbReference>
<dbReference type="CDD" id="cd00454">
    <property type="entry name" value="TrHb1_N"/>
    <property type="match status" value="1"/>
</dbReference>
<dbReference type="InterPro" id="IPR012292">
    <property type="entry name" value="Globin/Proto"/>
</dbReference>
<evidence type="ECO:0000313" key="10">
    <source>
        <dbReference type="Proteomes" id="UP000193450"/>
    </source>
</evidence>
<feature type="binding site" description="proximal binding residue" evidence="8">
    <location>
        <position position="70"/>
    </location>
    <ligand>
        <name>heme</name>
        <dbReference type="ChEBI" id="CHEBI:30413"/>
    </ligand>
    <ligandPart>
        <name>Fe</name>
        <dbReference type="ChEBI" id="CHEBI:18248"/>
    </ligandPart>
</feature>
<dbReference type="EMBL" id="CP019343">
    <property type="protein sequence ID" value="ARN73642.1"/>
    <property type="molecule type" value="Genomic_DNA"/>
</dbReference>
<name>A0A1X9NB31_9GAMM</name>
<proteinExistence type="inferred from homology"/>
<keyword evidence="10" id="KW-1185">Reference proteome</keyword>
<evidence type="ECO:0000256" key="6">
    <source>
        <dbReference type="ARBA" id="ARBA00023004"/>
    </source>
</evidence>
<keyword evidence="3 7" id="KW-0349">Heme</keyword>
<evidence type="ECO:0000256" key="3">
    <source>
        <dbReference type="ARBA" id="ARBA00022617"/>
    </source>
</evidence>
<dbReference type="Pfam" id="PF01152">
    <property type="entry name" value="Bac_globin"/>
    <property type="match status" value="1"/>
</dbReference>
<dbReference type="SUPFAM" id="SSF46458">
    <property type="entry name" value="Globin-like"/>
    <property type="match status" value="1"/>
</dbReference>
<dbReference type="InterPro" id="IPR016339">
    <property type="entry name" value="Hemoglobin_trunc_I"/>
</dbReference>
<evidence type="ECO:0000313" key="9">
    <source>
        <dbReference type="EMBL" id="ARN73642.1"/>
    </source>
</evidence>
<dbReference type="PIRSF" id="PIRSF002030">
    <property type="entry name" value="Globin_Protozoa/Cyanobacteria"/>
    <property type="match status" value="1"/>
</dbReference>
<dbReference type="Gene3D" id="1.10.490.10">
    <property type="entry name" value="Globins"/>
    <property type="match status" value="1"/>
</dbReference>
<evidence type="ECO:0000256" key="4">
    <source>
        <dbReference type="ARBA" id="ARBA00022621"/>
    </source>
</evidence>
<evidence type="ECO:0000256" key="5">
    <source>
        <dbReference type="ARBA" id="ARBA00022723"/>
    </source>
</evidence>
<dbReference type="GO" id="GO:0005344">
    <property type="term" value="F:oxygen carrier activity"/>
    <property type="evidence" value="ECO:0007669"/>
    <property type="project" value="UniProtKB-UniRule"/>
</dbReference>
<protein>
    <recommendedName>
        <fullName evidence="7">Group 1 truncated hemoglobin</fullName>
    </recommendedName>
</protein>
<evidence type="ECO:0000256" key="8">
    <source>
        <dbReference type="PIRSR" id="PIRSR002030-1"/>
    </source>
</evidence>
<comment type="similarity">
    <text evidence="1 7">Belongs to the truncated hemoglobin family. Group I subfamily.</text>
</comment>
<dbReference type="PROSITE" id="PS01213">
    <property type="entry name" value="GLOBIN_FAM_2"/>
    <property type="match status" value="1"/>
</dbReference>
<dbReference type="InterPro" id="IPR009050">
    <property type="entry name" value="Globin-like_sf"/>
</dbReference>
<accession>A0A1X9NB31</accession>
<keyword evidence="4 7" id="KW-0561">Oxygen transport</keyword>
<reference evidence="9 10" key="1">
    <citation type="submission" date="2016-11" db="EMBL/GenBank/DDBJ databases">
        <title>Trade-off between light-utilization and light-protection in marine flavobacteria.</title>
        <authorList>
            <person name="Kumagai Y."/>
        </authorList>
    </citation>
    <scope>NUCLEOTIDE SEQUENCE [LARGE SCALE GENOMIC DNA]</scope>
    <source>
        <strain evidence="9 10">NBRC 107125</strain>
    </source>
</reference>
<dbReference type="InterPro" id="IPR001486">
    <property type="entry name" value="Hemoglobin_trunc"/>
</dbReference>
<evidence type="ECO:0000256" key="7">
    <source>
        <dbReference type="PIRNR" id="PIRNR002030"/>
    </source>
</evidence>
<dbReference type="Proteomes" id="UP000193450">
    <property type="component" value="Chromosome"/>
</dbReference>
<dbReference type="KEGG" id="osg:BST96_05620"/>
<evidence type="ECO:0000256" key="1">
    <source>
        <dbReference type="ARBA" id="ARBA00009660"/>
    </source>
</evidence>
<keyword evidence="5 7" id="KW-0479">Metal-binding</keyword>
<sequence length="118" mass="12982">MSTLYERLGGEEAVDAAVDIFYDKVIADERISDYFINLDMVAQATKQKNFLTMVFGGPSNYGGKDMRSGHAHLGLNEEHFDAVVENLAATLQELNVAESDINDVANIANSVKDDVLNR</sequence>
<dbReference type="OrthoDB" id="9795814at2"/>
<evidence type="ECO:0000256" key="2">
    <source>
        <dbReference type="ARBA" id="ARBA00022448"/>
    </source>
</evidence>
<dbReference type="STRING" id="716816.BST96_05620"/>
<keyword evidence="2 7" id="KW-0813">Transport</keyword>
<dbReference type="GO" id="GO:0020037">
    <property type="term" value="F:heme binding"/>
    <property type="evidence" value="ECO:0007669"/>
    <property type="project" value="InterPro"/>
</dbReference>